<feature type="region of interest" description="Disordered" evidence="1">
    <location>
        <begin position="1"/>
        <end position="46"/>
    </location>
</feature>
<proteinExistence type="predicted"/>
<protein>
    <submittedName>
        <fullName evidence="2">Uncharacterized protein</fullName>
    </submittedName>
</protein>
<organism evidence="2">
    <name type="scientific">Timema shepardi</name>
    <name type="common">Walking stick</name>
    <dbReference type="NCBI Taxonomy" id="629360"/>
    <lineage>
        <taxon>Eukaryota</taxon>
        <taxon>Metazoa</taxon>
        <taxon>Ecdysozoa</taxon>
        <taxon>Arthropoda</taxon>
        <taxon>Hexapoda</taxon>
        <taxon>Insecta</taxon>
        <taxon>Pterygota</taxon>
        <taxon>Neoptera</taxon>
        <taxon>Polyneoptera</taxon>
        <taxon>Phasmatodea</taxon>
        <taxon>Timematodea</taxon>
        <taxon>Timematoidea</taxon>
        <taxon>Timematidae</taxon>
        <taxon>Timema</taxon>
    </lineage>
</organism>
<dbReference type="AlphaFoldDB" id="A0A7R9FUU8"/>
<reference evidence="2" key="1">
    <citation type="submission" date="2020-11" db="EMBL/GenBank/DDBJ databases">
        <authorList>
            <person name="Tran Van P."/>
        </authorList>
    </citation>
    <scope>NUCLEOTIDE SEQUENCE</scope>
</reference>
<evidence type="ECO:0000313" key="2">
    <source>
        <dbReference type="EMBL" id="CAD7256170.1"/>
    </source>
</evidence>
<feature type="compositionally biased region" description="Polar residues" evidence="1">
    <location>
        <begin position="1"/>
        <end position="12"/>
    </location>
</feature>
<gene>
    <name evidence="2" type="ORF">TSIB3V08_LOCUS459</name>
</gene>
<evidence type="ECO:0000256" key="1">
    <source>
        <dbReference type="SAM" id="MobiDB-lite"/>
    </source>
</evidence>
<feature type="compositionally biased region" description="Low complexity" evidence="1">
    <location>
        <begin position="15"/>
        <end position="25"/>
    </location>
</feature>
<dbReference type="EMBL" id="OC000106">
    <property type="protein sequence ID" value="CAD7256170.1"/>
    <property type="molecule type" value="Genomic_DNA"/>
</dbReference>
<accession>A0A7R9FUU8</accession>
<sequence>MTDLSTTVSSGEAYTPGTPVTPVTPNTHSRHLTPQPPDIINPSGVKGAASLSKSRLDLPDKLLSGSNAFKPELYKYVNHIRSMADIGGLSSADLSQIMAILVRGPYLLKPALQPNTLTSTDSQSGIWSRSDLFDNTHSTPPPIASKDFMATTATPPMLTMFPNDETSNTATVKVFMSSLQRGSKRDPASFDESRELNTDKIQVFGKVPAPSLGFYENGRRLRRTTRTRSGVSTTNSSPTRSTTVMDVKLEVNSPDSPVSNLQSVKQDMLSEPEMRLQLTRLNLDVLQRLAEMLGQERQKLSAESDMLGASRDMLRAETLKSVAERGKIEMEREKLDLERDLLQSQMLGRRRAIKSGTFASEMAQPPSWETAEIHSD</sequence>
<name>A0A7R9FUU8_TIMSH</name>
<feature type="region of interest" description="Disordered" evidence="1">
    <location>
        <begin position="357"/>
        <end position="376"/>
    </location>
</feature>